<protein>
    <recommendedName>
        <fullName evidence="4">Pterin-binding domain-containing protein</fullName>
    </recommendedName>
</protein>
<dbReference type="PROSITE" id="PS50972">
    <property type="entry name" value="PTERIN_BINDING"/>
    <property type="match status" value="1"/>
</dbReference>
<dbReference type="PANTHER" id="PTHR45833:SF2">
    <property type="entry name" value="BIFUNCTIONAL HOMOCYSTEINE S-METHYLTRANSFERASE_5,10-METHYLENETETRAHYDROFOLATE REDUCTASE"/>
    <property type="match status" value="1"/>
</dbReference>
<dbReference type="PANTHER" id="PTHR45833">
    <property type="entry name" value="METHIONINE SYNTHASE"/>
    <property type="match status" value="1"/>
</dbReference>
<feature type="domain" description="Pterin-binding" evidence="4">
    <location>
        <begin position="1"/>
        <end position="169"/>
    </location>
</feature>
<organism evidence="5">
    <name type="scientific">marine sediment metagenome</name>
    <dbReference type="NCBI Taxonomy" id="412755"/>
    <lineage>
        <taxon>unclassified sequences</taxon>
        <taxon>metagenomes</taxon>
        <taxon>ecological metagenomes</taxon>
    </lineage>
</organism>
<dbReference type="GO" id="GO:0042558">
    <property type="term" value="P:pteridine-containing compound metabolic process"/>
    <property type="evidence" value="ECO:0007669"/>
    <property type="project" value="InterPro"/>
</dbReference>
<dbReference type="InterPro" id="IPR000489">
    <property type="entry name" value="Pterin-binding_dom"/>
</dbReference>
<comment type="caution">
    <text evidence="5">The sequence shown here is derived from an EMBL/GenBank/DDBJ whole genome shotgun (WGS) entry which is preliminary data.</text>
</comment>
<dbReference type="InterPro" id="IPR011005">
    <property type="entry name" value="Dihydropteroate_synth-like_sf"/>
</dbReference>
<dbReference type="GO" id="GO:0005829">
    <property type="term" value="C:cytosol"/>
    <property type="evidence" value="ECO:0007669"/>
    <property type="project" value="TreeGrafter"/>
</dbReference>
<keyword evidence="3" id="KW-0808">Transferase</keyword>
<comment type="similarity">
    <text evidence="1">Belongs to the vitamin-B12 dependent methionine synthase family.</text>
</comment>
<dbReference type="GO" id="GO:0032259">
    <property type="term" value="P:methylation"/>
    <property type="evidence" value="ECO:0007669"/>
    <property type="project" value="UniProtKB-KW"/>
</dbReference>
<evidence type="ECO:0000259" key="4">
    <source>
        <dbReference type="PROSITE" id="PS50972"/>
    </source>
</evidence>
<dbReference type="AlphaFoldDB" id="X0WMP3"/>
<accession>X0WMP3</accession>
<dbReference type="Gene3D" id="3.20.20.20">
    <property type="entry name" value="Dihydropteroate synthase-like"/>
    <property type="match status" value="1"/>
</dbReference>
<dbReference type="GO" id="GO:0008705">
    <property type="term" value="F:methionine synthase activity"/>
    <property type="evidence" value="ECO:0007669"/>
    <property type="project" value="TreeGrafter"/>
</dbReference>
<reference evidence="5" key="1">
    <citation type="journal article" date="2014" name="Front. Microbiol.">
        <title>High frequency of phylogenetically diverse reductive dehalogenase-homologous genes in deep subseafloor sedimentary metagenomes.</title>
        <authorList>
            <person name="Kawai M."/>
            <person name="Futagami T."/>
            <person name="Toyoda A."/>
            <person name="Takaki Y."/>
            <person name="Nishi S."/>
            <person name="Hori S."/>
            <person name="Arai W."/>
            <person name="Tsubouchi T."/>
            <person name="Morono Y."/>
            <person name="Uchiyama I."/>
            <person name="Ito T."/>
            <person name="Fujiyama A."/>
            <person name="Inagaki F."/>
            <person name="Takami H."/>
        </authorList>
    </citation>
    <scope>NUCLEOTIDE SEQUENCE</scope>
    <source>
        <strain evidence="5">Expedition CK06-06</strain>
    </source>
</reference>
<evidence type="ECO:0000256" key="1">
    <source>
        <dbReference type="ARBA" id="ARBA00010398"/>
    </source>
</evidence>
<dbReference type="EMBL" id="BARS01045368">
    <property type="protein sequence ID" value="GAG31910.1"/>
    <property type="molecule type" value="Genomic_DNA"/>
</dbReference>
<dbReference type="SUPFAM" id="SSF51717">
    <property type="entry name" value="Dihydropteroate synthetase-like"/>
    <property type="match status" value="1"/>
</dbReference>
<feature type="non-terminal residue" evidence="5">
    <location>
        <position position="169"/>
    </location>
</feature>
<evidence type="ECO:0000256" key="2">
    <source>
        <dbReference type="ARBA" id="ARBA00022603"/>
    </source>
</evidence>
<evidence type="ECO:0000256" key="3">
    <source>
        <dbReference type="ARBA" id="ARBA00022679"/>
    </source>
</evidence>
<keyword evidence="2" id="KW-0489">Methyltransferase</keyword>
<dbReference type="Pfam" id="PF00809">
    <property type="entry name" value="Pterin_bind"/>
    <property type="match status" value="1"/>
</dbReference>
<dbReference type="InterPro" id="IPR050554">
    <property type="entry name" value="Met_Synthase/Corrinoid"/>
</dbReference>
<name>X0WMP3_9ZZZZ</name>
<evidence type="ECO:0000313" key="5">
    <source>
        <dbReference type="EMBL" id="GAG31910.1"/>
    </source>
</evidence>
<sequence>MYKIGENIHIVSAKVKQALKDRDGGFFVRLAQKQKEAGADVIDLNIGPRKKDGPEVVDWLLDCMQEAVPGMTISFDTTNLAAIETGLKRVGSNAIVNSTSAEEERLANVPPLAAKYDAKLIALCLEKSGIPVSADARIVIAMEKLIPRAIEVGVPMENLFVDPLILTVS</sequence>
<proteinExistence type="inferred from homology"/>
<gene>
    <name evidence="5" type="ORF">S01H1_68411</name>
</gene>